<sequence>MIFTITLNPCLDRYLYVDKLKVEDTTRVKKIKDYPAGKGIDVSRAIKELDGKSVAISFLGGENGRKIEEMLDREGVIYTAVRITKETRMNIILQEQNSQYRLSVQGPKIPKTDLNQLYETLKLLIRENDTVVISGSLPRGVTPNFYAEIISYLKGKNARIYFDSDGENLKVGVESHPDCIKPNLYEFQRVLGKKINGIDKVQLAKYGLDLIDRYGIKEILLTLGSEGAMFISKESCLYAPSIDVPVQSAVGSGDSFLAAYVLKREEVANEEEAFKWANASGNASVMTPGTELCRKNDVLRLLDEVKIEKIF</sequence>
<keyword evidence="3" id="KW-0547">Nucleotide-binding</keyword>
<dbReference type="FunFam" id="3.40.1190.20:FF:000001">
    <property type="entry name" value="Phosphofructokinase"/>
    <property type="match status" value="1"/>
</dbReference>
<gene>
    <name evidence="8" type="ORF">X929_08390</name>
</gene>
<dbReference type="Proteomes" id="UP000236434">
    <property type="component" value="Unassembled WGS sequence"/>
</dbReference>
<evidence type="ECO:0000256" key="3">
    <source>
        <dbReference type="ARBA" id="ARBA00022741"/>
    </source>
</evidence>
<evidence type="ECO:0000313" key="8">
    <source>
        <dbReference type="EMBL" id="PNR94900.1"/>
    </source>
</evidence>
<comment type="similarity">
    <text evidence="1">Belongs to the carbohydrate kinase PfkB family.</text>
</comment>
<comment type="caution">
    <text evidence="8">The sequence shown here is derived from an EMBL/GenBank/DDBJ whole genome shotgun (WGS) entry which is preliminary data.</text>
</comment>
<dbReference type="PANTHER" id="PTHR46566:SF2">
    <property type="entry name" value="ATP-DEPENDENT 6-PHOSPHOFRUCTOKINASE ISOZYME 2"/>
    <property type="match status" value="1"/>
</dbReference>
<dbReference type="RefSeq" id="WP_103067532.1">
    <property type="nucleotide sequence ID" value="NZ_AZRL01000022.1"/>
</dbReference>
<dbReference type="Pfam" id="PF00294">
    <property type="entry name" value="PfkB"/>
    <property type="match status" value="1"/>
</dbReference>
<dbReference type="GO" id="GO:0005524">
    <property type="term" value="F:ATP binding"/>
    <property type="evidence" value="ECO:0007669"/>
    <property type="project" value="UniProtKB-KW"/>
</dbReference>
<evidence type="ECO:0000256" key="1">
    <source>
        <dbReference type="ARBA" id="ARBA00010688"/>
    </source>
</evidence>
<dbReference type="InterPro" id="IPR011611">
    <property type="entry name" value="PfkB_dom"/>
</dbReference>
<name>A0A2K1NWI1_9BACT</name>
<organism evidence="8 9">
    <name type="scientific">Petrotoga olearia DSM 13574</name>
    <dbReference type="NCBI Taxonomy" id="1122955"/>
    <lineage>
        <taxon>Bacteria</taxon>
        <taxon>Thermotogati</taxon>
        <taxon>Thermotogota</taxon>
        <taxon>Thermotogae</taxon>
        <taxon>Petrotogales</taxon>
        <taxon>Petrotogaceae</taxon>
        <taxon>Petrotoga</taxon>
    </lineage>
</organism>
<dbReference type="GO" id="GO:0016052">
    <property type="term" value="P:carbohydrate catabolic process"/>
    <property type="evidence" value="ECO:0007669"/>
    <property type="project" value="UniProtKB-ARBA"/>
</dbReference>
<dbReference type="PIRSF" id="PIRSF000535">
    <property type="entry name" value="1PFK/6PFK/LacC"/>
    <property type="match status" value="1"/>
</dbReference>
<dbReference type="SUPFAM" id="SSF53613">
    <property type="entry name" value="Ribokinase-like"/>
    <property type="match status" value="1"/>
</dbReference>
<evidence type="ECO:0000259" key="7">
    <source>
        <dbReference type="Pfam" id="PF00294"/>
    </source>
</evidence>
<keyword evidence="5" id="KW-0067">ATP-binding</keyword>
<dbReference type="GO" id="GO:0008443">
    <property type="term" value="F:phosphofructokinase activity"/>
    <property type="evidence" value="ECO:0007669"/>
    <property type="project" value="TreeGrafter"/>
</dbReference>
<dbReference type="OrthoDB" id="9801219at2"/>
<dbReference type="PANTHER" id="PTHR46566">
    <property type="entry name" value="1-PHOSPHOFRUCTOKINASE-RELATED"/>
    <property type="match status" value="1"/>
</dbReference>
<dbReference type="EMBL" id="AZRL01000022">
    <property type="protein sequence ID" value="PNR94900.1"/>
    <property type="molecule type" value="Genomic_DNA"/>
</dbReference>
<accession>A0A2K1NWI1</accession>
<dbReference type="InterPro" id="IPR029056">
    <property type="entry name" value="Ribokinase-like"/>
</dbReference>
<evidence type="ECO:0000256" key="5">
    <source>
        <dbReference type="ARBA" id="ARBA00022840"/>
    </source>
</evidence>
<dbReference type="AlphaFoldDB" id="A0A2K1NWI1"/>
<dbReference type="CDD" id="cd01164">
    <property type="entry name" value="FruK_PfkB_like"/>
    <property type="match status" value="1"/>
</dbReference>
<keyword evidence="4 8" id="KW-0418">Kinase</keyword>
<evidence type="ECO:0000256" key="2">
    <source>
        <dbReference type="ARBA" id="ARBA00022679"/>
    </source>
</evidence>
<protein>
    <submittedName>
        <fullName evidence="8">Ribokinase</fullName>
    </submittedName>
</protein>
<evidence type="ECO:0000256" key="6">
    <source>
        <dbReference type="PIRNR" id="PIRNR000535"/>
    </source>
</evidence>
<dbReference type="GO" id="GO:0044281">
    <property type="term" value="P:small molecule metabolic process"/>
    <property type="evidence" value="ECO:0007669"/>
    <property type="project" value="UniProtKB-ARBA"/>
</dbReference>
<dbReference type="NCBIfam" id="TIGR03168">
    <property type="entry name" value="1-PFK"/>
    <property type="match status" value="1"/>
</dbReference>
<evidence type="ECO:0000313" key="9">
    <source>
        <dbReference type="Proteomes" id="UP000236434"/>
    </source>
</evidence>
<evidence type="ECO:0000256" key="4">
    <source>
        <dbReference type="ARBA" id="ARBA00022777"/>
    </source>
</evidence>
<reference evidence="8 9" key="1">
    <citation type="submission" date="2013-12" db="EMBL/GenBank/DDBJ databases">
        <title>Comparative genomics of Petrotoga isolates.</title>
        <authorList>
            <person name="Nesbo C.L."/>
            <person name="Charchuk R."/>
            <person name="Chow K."/>
        </authorList>
    </citation>
    <scope>NUCLEOTIDE SEQUENCE [LARGE SCALE GENOMIC DNA]</scope>
    <source>
        <strain evidence="8 9">DSM 13574</strain>
    </source>
</reference>
<feature type="domain" description="Carbohydrate kinase PfkB" evidence="7">
    <location>
        <begin position="11"/>
        <end position="293"/>
    </location>
</feature>
<keyword evidence="2 6" id="KW-0808">Transferase</keyword>
<dbReference type="GO" id="GO:0005829">
    <property type="term" value="C:cytosol"/>
    <property type="evidence" value="ECO:0007669"/>
    <property type="project" value="TreeGrafter"/>
</dbReference>
<proteinExistence type="inferred from homology"/>
<dbReference type="InterPro" id="IPR017583">
    <property type="entry name" value="Tagatose/fructose_Pkinase"/>
</dbReference>
<dbReference type="Gene3D" id="3.40.1190.20">
    <property type="match status" value="1"/>
</dbReference>